<dbReference type="Pfam" id="PF03098">
    <property type="entry name" value="An_peroxidase"/>
    <property type="match status" value="1"/>
</dbReference>
<feature type="signal peptide" evidence="10">
    <location>
        <begin position="1"/>
        <end position="26"/>
    </location>
</feature>
<keyword evidence="3" id="KW-0575">Peroxidase</keyword>
<evidence type="ECO:0000256" key="4">
    <source>
        <dbReference type="ARBA" id="ARBA00022617"/>
    </source>
</evidence>
<protein>
    <submittedName>
        <fullName evidence="12">Peroxidase-like</fullName>
    </submittedName>
</protein>
<dbReference type="SUPFAM" id="SSF48113">
    <property type="entry name" value="Heme-dependent peroxidases"/>
    <property type="match status" value="1"/>
</dbReference>
<accession>A0A6P8YKC4</accession>
<organism evidence="12">
    <name type="scientific">Thrips palmi</name>
    <name type="common">Melon thrips</name>
    <dbReference type="NCBI Taxonomy" id="161013"/>
    <lineage>
        <taxon>Eukaryota</taxon>
        <taxon>Metazoa</taxon>
        <taxon>Ecdysozoa</taxon>
        <taxon>Arthropoda</taxon>
        <taxon>Hexapoda</taxon>
        <taxon>Insecta</taxon>
        <taxon>Pterygota</taxon>
        <taxon>Neoptera</taxon>
        <taxon>Paraneoptera</taxon>
        <taxon>Thysanoptera</taxon>
        <taxon>Terebrantia</taxon>
        <taxon>Thripoidea</taxon>
        <taxon>Thripidae</taxon>
        <taxon>Thrips</taxon>
    </lineage>
</organism>
<keyword evidence="2" id="KW-0964">Secreted</keyword>
<dbReference type="InterPro" id="IPR037120">
    <property type="entry name" value="Haem_peroxidase_sf_animal"/>
</dbReference>
<dbReference type="CDD" id="cd09823">
    <property type="entry name" value="peroxinectin_like"/>
    <property type="match status" value="1"/>
</dbReference>
<evidence type="ECO:0000256" key="3">
    <source>
        <dbReference type="ARBA" id="ARBA00022559"/>
    </source>
</evidence>
<dbReference type="GO" id="GO:0004601">
    <property type="term" value="F:peroxidase activity"/>
    <property type="evidence" value="ECO:0007669"/>
    <property type="project" value="UniProtKB-KW"/>
</dbReference>
<dbReference type="GO" id="GO:0005576">
    <property type="term" value="C:extracellular region"/>
    <property type="evidence" value="ECO:0007669"/>
    <property type="project" value="UniProtKB-SubCell"/>
</dbReference>
<dbReference type="KEGG" id="tpal:117644798"/>
<dbReference type="GO" id="GO:0020037">
    <property type="term" value="F:heme binding"/>
    <property type="evidence" value="ECO:0007669"/>
    <property type="project" value="InterPro"/>
</dbReference>
<dbReference type="GO" id="GO:0006979">
    <property type="term" value="P:response to oxidative stress"/>
    <property type="evidence" value="ECO:0007669"/>
    <property type="project" value="InterPro"/>
</dbReference>
<dbReference type="InterPro" id="IPR019791">
    <property type="entry name" value="Haem_peroxidase_animal"/>
</dbReference>
<dbReference type="GO" id="GO:0022412">
    <property type="term" value="P:cellular process involved in reproduction in multicellular organism"/>
    <property type="evidence" value="ECO:0007669"/>
    <property type="project" value="UniProtKB-ARBA"/>
</dbReference>
<gene>
    <name evidence="12" type="primary">LOC117644798</name>
</gene>
<feature type="region of interest" description="Disordered" evidence="9">
    <location>
        <begin position="652"/>
        <end position="709"/>
    </location>
</feature>
<feature type="compositionally biased region" description="Gly residues" evidence="9">
    <location>
        <begin position="63"/>
        <end position="82"/>
    </location>
</feature>
<dbReference type="OrthoDB" id="823504at2759"/>
<feature type="region of interest" description="Disordered" evidence="9">
    <location>
        <begin position="32"/>
        <end position="125"/>
    </location>
</feature>
<dbReference type="PANTHER" id="PTHR11475">
    <property type="entry name" value="OXIDASE/PEROXIDASE"/>
    <property type="match status" value="1"/>
</dbReference>
<proteinExistence type="predicted"/>
<evidence type="ECO:0000256" key="9">
    <source>
        <dbReference type="SAM" id="MobiDB-lite"/>
    </source>
</evidence>
<keyword evidence="11" id="KW-1185">Reference proteome</keyword>
<keyword evidence="6 8" id="KW-0408">Iron</keyword>
<evidence type="ECO:0000256" key="6">
    <source>
        <dbReference type="ARBA" id="ARBA00023004"/>
    </source>
</evidence>
<sequence length="709" mass="77959">MAATQAKALTRAAVLLLLVCTLCVDAQWYSRRRSQQQQAQPTAQQTSSGGGNGYGSRSSNSGSSGGSSGSGSNGSSGNGSSGSGSNSSGATPASNDPTVDVSCPRSRSPSCQGVPPPFRPNDGSCHKADRVLGMSGTPYTRVRRPVYADGVHAPRVGVTRAALPSPREVVNRLHIDVDVPNPVVNHFFMNWGQLVAHDITLLDTAFPEANSGCCAESLRAANRATITCARIDIPNNDPFFRRHGVTCLGVQRSASNTCQTSWREQRNMVTHYLDASHVYGSDPTKARNLRANQGGLLRFRTINGEQHLPADPQGDLFAGDIRVVVTAMLSAVHTTLLREHNRIARTLAGLNPHWDDERLYQEARRVVIAQWQQITYRDWLPWLIGHDAVARNNLRPAQSGYSQAYSAQTDPRTANDFASAAFRSFHSLIQNNIWLGRSGRQAGTVVDTPAAIVLQNNMVQAVVEGMLYQPSQEQDQYMADQIKNRMFANGAAFGGDLISTDIIRGREHGLPSYNDYRQTCGLRRATSWNGFSDLISARNIQLLQTLYAHPDDVDYYVGGLLERRFDTSNTATITSPVFQCVVVDQFRRYKEGDPYFYDLASSPRPFTPAQLQEIRKQTASKLMCDNIRGLNTVPRNAFLKIGVQGNSEVQCSQLPGMDFTPWQENRSGSQQGSQQSSQQRQSSQRQTSGTNSQQRQSSQQRNAQRGWWG</sequence>
<reference evidence="12" key="1">
    <citation type="submission" date="2025-08" db="UniProtKB">
        <authorList>
            <consortium name="RefSeq"/>
        </authorList>
    </citation>
    <scope>IDENTIFICATION</scope>
    <source>
        <tissue evidence="12">Total insect</tissue>
    </source>
</reference>
<dbReference type="PRINTS" id="PR00457">
    <property type="entry name" value="ANPEROXIDASE"/>
</dbReference>
<feature type="compositionally biased region" description="Low complexity" evidence="9">
    <location>
        <begin position="666"/>
        <end position="709"/>
    </location>
</feature>
<evidence type="ECO:0000256" key="2">
    <source>
        <dbReference type="ARBA" id="ARBA00022525"/>
    </source>
</evidence>
<dbReference type="GO" id="GO:0046872">
    <property type="term" value="F:metal ion binding"/>
    <property type="evidence" value="ECO:0007669"/>
    <property type="project" value="UniProtKB-KW"/>
</dbReference>
<feature type="chain" id="PRO_5028259949" evidence="10">
    <location>
        <begin position="27"/>
        <end position="709"/>
    </location>
</feature>
<comment type="subcellular location">
    <subcellularLocation>
        <location evidence="1">Secreted</location>
    </subcellularLocation>
</comment>
<dbReference type="Proteomes" id="UP000515158">
    <property type="component" value="Unplaced"/>
</dbReference>
<keyword evidence="5 10" id="KW-0732">Signal</keyword>
<dbReference type="Gene3D" id="1.10.640.10">
    <property type="entry name" value="Haem peroxidase domain superfamily, animal type"/>
    <property type="match status" value="1"/>
</dbReference>
<dbReference type="FunFam" id="1.10.640.10:FF:000003">
    <property type="entry name" value="chorion peroxidase"/>
    <property type="match status" value="1"/>
</dbReference>
<dbReference type="GeneID" id="117644798"/>
<evidence type="ECO:0000256" key="5">
    <source>
        <dbReference type="ARBA" id="ARBA00022729"/>
    </source>
</evidence>
<keyword evidence="3" id="KW-0560">Oxidoreductase</keyword>
<dbReference type="AlphaFoldDB" id="A0A6P8YKC4"/>
<keyword evidence="7" id="KW-0325">Glycoprotein</keyword>
<evidence type="ECO:0000313" key="12">
    <source>
        <dbReference type="RefSeq" id="XP_034240318.1"/>
    </source>
</evidence>
<evidence type="ECO:0000256" key="10">
    <source>
        <dbReference type="SAM" id="SignalP"/>
    </source>
</evidence>
<name>A0A6P8YKC4_THRPL</name>
<dbReference type="PROSITE" id="PS50292">
    <property type="entry name" value="PEROXIDASE_3"/>
    <property type="match status" value="1"/>
</dbReference>
<dbReference type="RefSeq" id="XP_034240318.1">
    <property type="nucleotide sequence ID" value="XM_034384427.1"/>
</dbReference>
<dbReference type="InterPro" id="IPR010255">
    <property type="entry name" value="Haem_peroxidase_sf"/>
</dbReference>
<keyword evidence="8" id="KW-0479">Metal-binding</keyword>
<feature type="compositionally biased region" description="Low complexity" evidence="9">
    <location>
        <begin position="35"/>
        <end position="47"/>
    </location>
</feature>
<keyword evidence="4 8" id="KW-0349">Heme</keyword>
<evidence type="ECO:0000256" key="8">
    <source>
        <dbReference type="PIRSR" id="PIRSR619791-2"/>
    </source>
</evidence>
<dbReference type="InParanoid" id="A0A6P8YKC4"/>
<feature type="binding site" description="axial binding residue" evidence="8">
    <location>
        <position position="426"/>
    </location>
    <ligand>
        <name>heme b</name>
        <dbReference type="ChEBI" id="CHEBI:60344"/>
    </ligand>
    <ligandPart>
        <name>Fe</name>
        <dbReference type="ChEBI" id="CHEBI:18248"/>
    </ligandPart>
</feature>
<dbReference type="PANTHER" id="PTHR11475:SF4">
    <property type="entry name" value="CHORION PEROXIDASE"/>
    <property type="match status" value="1"/>
</dbReference>
<evidence type="ECO:0000256" key="7">
    <source>
        <dbReference type="ARBA" id="ARBA00023180"/>
    </source>
</evidence>
<evidence type="ECO:0000313" key="11">
    <source>
        <dbReference type="Proteomes" id="UP000515158"/>
    </source>
</evidence>
<evidence type="ECO:0000256" key="1">
    <source>
        <dbReference type="ARBA" id="ARBA00004613"/>
    </source>
</evidence>